<name>A0A543NJK3_9ACTN</name>
<gene>
    <name evidence="2" type="ORF">FHX37_1917</name>
</gene>
<evidence type="ECO:0000313" key="2">
    <source>
        <dbReference type="EMBL" id="TQN31992.1"/>
    </source>
</evidence>
<sequence>MRRRDDTSKGAGTGPKAPRMPFVLLILGLLGGALVSLLALRTVLIEDAFAISRLEQQNSELSNQEEKLRERVVELESAGSLASSAEELGMEQGEAPVFINLETGEVIGGKASRNDGAADAGE</sequence>
<dbReference type="EMBL" id="VFQC01000001">
    <property type="protein sequence ID" value="TQN31992.1"/>
    <property type="molecule type" value="Genomic_DNA"/>
</dbReference>
<evidence type="ECO:0000256" key="1">
    <source>
        <dbReference type="SAM" id="Coils"/>
    </source>
</evidence>
<organism evidence="2 3">
    <name type="scientific">Haloactinospora alba</name>
    <dbReference type="NCBI Taxonomy" id="405555"/>
    <lineage>
        <taxon>Bacteria</taxon>
        <taxon>Bacillati</taxon>
        <taxon>Actinomycetota</taxon>
        <taxon>Actinomycetes</taxon>
        <taxon>Streptosporangiales</taxon>
        <taxon>Nocardiopsidaceae</taxon>
        <taxon>Haloactinospora</taxon>
    </lineage>
</organism>
<keyword evidence="1" id="KW-0175">Coiled coil</keyword>
<dbReference type="OrthoDB" id="3432474at2"/>
<dbReference type="RefSeq" id="WP_141923561.1">
    <property type="nucleotide sequence ID" value="NZ_VFQC01000001.1"/>
</dbReference>
<reference evidence="2 3" key="1">
    <citation type="submission" date="2019-06" db="EMBL/GenBank/DDBJ databases">
        <title>Sequencing the genomes of 1000 actinobacteria strains.</title>
        <authorList>
            <person name="Klenk H.-P."/>
        </authorList>
    </citation>
    <scope>NUCLEOTIDE SEQUENCE [LARGE SCALE GENOMIC DNA]</scope>
    <source>
        <strain evidence="2 3">DSM 45015</strain>
    </source>
</reference>
<dbReference type="AlphaFoldDB" id="A0A543NJK3"/>
<feature type="coiled-coil region" evidence="1">
    <location>
        <begin position="51"/>
        <end position="78"/>
    </location>
</feature>
<comment type="caution">
    <text evidence="2">The sequence shown here is derived from an EMBL/GenBank/DDBJ whole genome shotgun (WGS) entry which is preliminary data.</text>
</comment>
<accession>A0A543NJK3</accession>
<dbReference type="Proteomes" id="UP000317422">
    <property type="component" value="Unassembled WGS sequence"/>
</dbReference>
<proteinExistence type="predicted"/>
<evidence type="ECO:0008006" key="4">
    <source>
        <dbReference type="Google" id="ProtNLM"/>
    </source>
</evidence>
<keyword evidence="3" id="KW-1185">Reference proteome</keyword>
<protein>
    <recommendedName>
        <fullName evidence="4">Cell division protein FtsL</fullName>
    </recommendedName>
</protein>
<evidence type="ECO:0000313" key="3">
    <source>
        <dbReference type="Proteomes" id="UP000317422"/>
    </source>
</evidence>